<name>A0A1F6WP09_9BACT</name>
<dbReference type="AlphaFoldDB" id="A0A1F6WP09"/>
<dbReference type="Proteomes" id="UP000178184">
    <property type="component" value="Unassembled WGS sequence"/>
</dbReference>
<reference evidence="2 3" key="1">
    <citation type="journal article" date="2016" name="Nat. Commun.">
        <title>Thousands of microbial genomes shed light on interconnected biogeochemical processes in an aquifer system.</title>
        <authorList>
            <person name="Anantharaman K."/>
            <person name="Brown C.T."/>
            <person name="Hug L.A."/>
            <person name="Sharon I."/>
            <person name="Castelle C.J."/>
            <person name="Probst A.J."/>
            <person name="Thomas B.C."/>
            <person name="Singh A."/>
            <person name="Wilkins M.J."/>
            <person name="Karaoz U."/>
            <person name="Brodie E.L."/>
            <person name="Williams K.H."/>
            <person name="Hubbard S.S."/>
            <person name="Banfield J.F."/>
        </authorList>
    </citation>
    <scope>NUCLEOTIDE SEQUENCE [LARGE SCALE GENOMIC DNA]</scope>
</reference>
<dbReference type="SUPFAM" id="SSF81593">
    <property type="entry name" value="Nucleotidyltransferase substrate binding subunit/domain"/>
    <property type="match status" value="1"/>
</dbReference>
<protein>
    <recommendedName>
        <fullName evidence="1">HEPN domain-containing protein</fullName>
    </recommendedName>
</protein>
<dbReference type="PROSITE" id="PS50910">
    <property type="entry name" value="HEPN"/>
    <property type="match status" value="1"/>
</dbReference>
<dbReference type="Gene3D" id="1.20.120.330">
    <property type="entry name" value="Nucleotidyltransferases domain 2"/>
    <property type="match status" value="1"/>
</dbReference>
<dbReference type="STRING" id="1801764.A2903_02475"/>
<accession>A0A1F6WP09</accession>
<dbReference type="EMBL" id="MFUO01000023">
    <property type="protein sequence ID" value="OGI83629.1"/>
    <property type="molecule type" value="Genomic_DNA"/>
</dbReference>
<proteinExistence type="predicted"/>
<evidence type="ECO:0000313" key="2">
    <source>
        <dbReference type="EMBL" id="OGI83629.1"/>
    </source>
</evidence>
<dbReference type="Pfam" id="PF05168">
    <property type="entry name" value="HEPN"/>
    <property type="match status" value="1"/>
</dbReference>
<dbReference type="InterPro" id="IPR007842">
    <property type="entry name" value="HEPN_dom"/>
</dbReference>
<dbReference type="SMART" id="SM00748">
    <property type="entry name" value="HEPN"/>
    <property type="match status" value="1"/>
</dbReference>
<organism evidence="2 3">
    <name type="scientific">Candidatus Nomurabacteria bacterium RIFCSPLOWO2_01_FULL_33_17</name>
    <dbReference type="NCBI Taxonomy" id="1801764"/>
    <lineage>
        <taxon>Bacteria</taxon>
        <taxon>Candidatus Nomuraibacteriota</taxon>
    </lineage>
</organism>
<evidence type="ECO:0000313" key="3">
    <source>
        <dbReference type="Proteomes" id="UP000178184"/>
    </source>
</evidence>
<evidence type="ECO:0000259" key="1">
    <source>
        <dbReference type="PROSITE" id="PS50910"/>
    </source>
</evidence>
<sequence>MSKKKILDFWLNSSKDDFKVVSNLFQGKHYSQALFFCHLSLEKYLKYLIEKNSKESAPFTHNLIQLAELTGINFNKEHISLLSDINNFNIRARYDDFKRSFYKKATLDFTKKYIKITETLILWLEKQSQNQ</sequence>
<feature type="domain" description="HEPN" evidence="1">
    <location>
        <begin position="11"/>
        <end position="120"/>
    </location>
</feature>
<gene>
    <name evidence="2" type="ORF">A2903_02475</name>
</gene>
<comment type="caution">
    <text evidence="2">The sequence shown here is derived from an EMBL/GenBank/DDBJ whole genome shotgun (WGS) entry which is preliminary data.</text>
</comment>